<feature type="domain" description="Mandelate racemase/muconate lactonizing enzyme C-terminal" evidence="4">
    <location>
        <begin position="147"/>
        <end position="244"/>
    </location>
</feature>
<sequence>MAKIERVELSMVDLRPKVERTDAIQSFVSQETPLVTITDSDGASGTGYSYTIGTGGSSVMRLLADHLSPRLIGRDADQIEAIWHELEFATHATTIGAITSIALAAIDTALWDLRARKQGLPLWKLAGGAKDRCPLYTTEGGWLHLPAEALVEDALDAKAKGFRGSKVKIGKPHGAEDFARLSAVRQAVGDGYEIMTDANQGFAVDEVIRRAERLRELDLAWLEEPLPADDIDGHVRLNRSTATPVAVGESLYSIRHFREYMARGACSIVQVDAGRIGGITPWLKVAHAAEAFDMPVCPHFLMELHVSLTCAVPNGKYVEYIPQLDDITTSRLVIEDGMALAPSTPGLGIEWDRDAIRSRRIIEFDRDIR</sequence>
<dbReference type="Gene3D" id="3.20.20.120">
    <property type="entry name" value="Enolase-like C-terminal domain"/>
    <property type="match status" value="1"/>
</dbReference>
<dbReference type="RefSeq" id="WP_169592701.1">
    <property type="nucleotide sequence ID" value="NZ_JABBGK010000002.1"/>
</dbReference>
<dbReference type="PANTHER" id="PTHR13794">
    <property type="entry name" value="ENOLASE SUPERFAMILY, MANDELATE RACEMASE"/>
    <property type="match status" value="1"/>
</dbReference>
<gene>
    <name evidence="5" type="ORF">HHL25_15075</name>
</gene>
<name>A0A7Y0AY09_9HYPH</name>
<evidence type="ECO:0000256" key="2">
    <source>
        <dbReference type="ARBA" id="ARBA00022723"/>
    </source>
</evidence>
<dbReference type="SUPFAM" id="SSF51604">
    <property type="entry name" value="Enolase C-terminal domain-like"/>
    <property type="match status" value="1"/>
</dbReference>
<reference evidence="5 6" key="1">
    <citation type="submission" date="2020-04" db="EMBL/GenBank/DDBJ databases">
        <title>Rhizobium sp. S-51 isolated from soil.</title>
        <authorList>
            <person name="Dahal R.H."/>
        </authorList>
    </citation>
    <scope>NUCLEOTIDE SEQUENCE [LARGE SCALE GENOMIC DNA]</scope>
    <source>
        <strain evidence="5 6">S-51</strain>
    </source>
</reference>
<comment type="cofactor">
    <cofactor evidence="1">
        <name>Mg(2+)</name>
        <dbReference type="ChEBI" id="CHEBI:18420"/>
    </cofactor>
</comment>
<dbReference type="SFLD" id="SFLDS00001">
    <property type="entry name" value="Enolase"/>
    <property type="match status" value="1"/>
</dbReference>
<dbReference type="Pfam" id="PF13378">
    <property type="entry name" value="MR_MLE_C"/>
    <property type="match status" value="1"/>
</dbReference>
<dbReference type="GO" id="GO:0016052">
    <property type="term" value="P:carbohydrate catabolic process"/>
    <property type="evidence" value="ECO:0007669"/>
    <property type="project" value="TreeGrafter"/>
</dbReference>
<evidence type="ECO:0000313" key="5">
    <source>
        <dbReference type="EMBL" id="NML75452.1"/>
    </source>
</evidence>
<dbReference type="InterPro" id="IPR013342">
    <property type="entry name" value="Mandelate_racemase_C"/>
</dbReference>
<keyword evidence="2" id="KW-0479">Metal-binding</keyword>
<dbReference type="InterPro" id="IPR029017">
    <property type="entry name" value="Enolase-like_N"/>
</dbReference>
<protein>
    <submittedName>
        <fullName evidence="5">Mandelate racemase/muconate lactonizing enzyme family protein</fullName>
    </submittedName>
</protein>
<proteinExistence type="predicted"/>
<keyword evidence="3" id="KW-0460">Magnesium</keyword>
<evidence type="ECO:0000256" key="1">
    <source>
        <dbReference type="ARBA" id="ARBA00001946"/>
    </source>
</evidence>
<dbReference type="Pfam" id="PF02746">
    <property type="entry name" value="MR_MLE_N"/>
    <property type="match status" value="1"/>
</dbReference>
<evidence type="ECO:0000259" key="4">
    <source>
        <dbReference type="SMART" id="SM00922"/>
    </source>
</evidence>
<dbReference type="PANTHER" id="PTHR13794:SF58">
    <property type="entry name" value="MITOCHONDRIAL ENOLASE SUPERFAMILY MEMBER 1"/>
    <property type="match status" value="1"/>
</dbReference>
<organism evidence="5 6">
    <name type="scientific">Rhizobium terricola</name>
    <dbReference type="NCBI Taxonomy" id="2728849"/>
    <lineage>
        <taxon>Bacteria</taxon>
        <taxon>Pseudomonadati</taxon>
        <taxon>Pseudomonadota</taxon>
        <taxon>Alphaproteobacteria</taxon>
        <taxon>Hyphomicrobiales</taxon>
        <taxon>Rhizobiaceae</taxon>
        <taxon>Rhizobium/Agrobacterium group</taxon>
        <taxon>Rhizobium</taxon>
    </lineage>
</organism>
<comment type="caution">
    <text evidence="5">The sequence shown here is derived from an EMBL/GenBank/DDBJ whole genome shotgun (WGS) entry which is preliminary data.</text>
</comment>
<dbReference type="SFLD" id="SFLDG00179">
    <property type="entry name" value="mandelate_racemase"/>
    <property type="match status" value="1"/>
</dbReference>
<dbReference type="GO" id="GO:0000287">
    <property type="term" value="F:magnesium ion binding"/>
    <property type="evidence" value="ECO:0007669"/>
    <property type="project" value="TreeGrafter"/>
</dbReference>
<evidence type="ECO:0000256" key="3">
    <source>
        <dbReference type="ARBA" id="ARBA00022842"/>
    </source>
</evidence>
<dbReference type="InterPro" id="IPR036849">
    <property type="entry name" value="Enolase-like_C_sf"/>
</dbReference>
<dbReference type="GO" id="GO:0016836">
    <property type="term" value="F:hydro-lyase activity"/>
    <property type="evidence" value="ECO:0007669"/>
    <property type="project" value="TreeGrafter"/>
</dbReference>
<accession>A0A7Y0AY09</accession>
<evidence type="ECO:0000313" key="6">
    <source>
        <dbReference type="Proteomes" id="UP000541470"/>
    </source>
</evidence>
<dbReference type="EMBL" id="JABBGK010000002">
    <property type="protein sequence ID" value="NML75452.1"/>
    <property type="molecule type" value="Genomic_DNA"/>
</dbReference>
<dbReference type="AlphaFoldDB" id="A0A7Y0AY09"/>
<dbReference type="Gene3D" id="3.30.390.10">
    <property type="entry name" value="Enolase-like, N-terminal domain"/>
    <property type="match status" value="1"/>
</dbReference>
<dbReference type="InterPro" id="IPR013341">
    <property type="entry name" value="Mandelate_racemase_N_dom"/>
</dbReference>
<dbReference type="CDD" id="cd03316">
    <property type="entry name" value="MR_like"/>
    <property type="match status" value="1"/>
</dbReference>
<dbReference type="SUPFAM" id="SSF54826">
    <property type="entry name" value="Enolase N-terminal domain-like"/>
    <property type="match status" value="1"/>
</dbReference>
<dbReference type="InterPro" id="IPR046945">
    <property type="entry name" value="RHMD-like"/>
</dbReference>
<dbReference type="SMART" id="SM00922">
    <property type="entry name" value="MR_MLE"/>
    <property type="match status" value="1"/>
</dbReference>
<dbReference type="Proteomes" id="UP000541470">
    <property type="component" value="Unassembled WGS sequence"/>
</dbReference>
<dbReference type="InterPro" id="IPR029065">
    <property type="entry name" value="Enolase_C-like"/>
</dbReference>
<keyword evidence="6" id="KW-1185">Reference proteome</keyword>